<gene>
    <name evidence="1" type="ORF">V1517DRAFT_357778</name>
</gene>
<sequence>QTVDYKVIIEVGVSQAYDSLLDKARKWIIDNTCHLVILLAFNEKHRILLSPHDRKAQIVQMRRHLRSPSYPKFWELEFLGHIPFHELSDTFIEVVRKAPSSDGRDDLMRRNTYANIHKPKGLSRERINKSSTGNVRLAELIPAVSHNNEETGNIIIDFFDSVTFCRFIKL</sequence>
<protein>
    <submittedName>
        <fullName evidence="1">Uncharacterized protein</fullName>
    </submittedName>
</protein>
<keyword evidence="2" id="KW-1185">Reference proteome</keyword>
<organism evidence="1 2">
    <name type="scientific">Lipomyces orientalis</name>
    <dbReference type="NCBI Taxonomy" id="1233043"/>
    <lineage>
        <taxon>Eukaryota</taxon>
        <taxon>Fungi</taxon>
        <taxon>Dikarya</taxon>
        <taxon>Ascomycota</taxon>
        <taxon>Saccharomycotina</taxon>
        <taxon>Lipomycetes</taxon>
        <taxon>Lipomycetales</taxon>
        <taxon>Lipomycetaceae</taxon>
        <taxon>Lipomyces</taxon>
    </lineage>
</organism>
<feature type="non-terminal residue" evidence="1">
    <location>
        <position position="1"/>
    </location>
</feature>
<proteinExistence type="predicted"/>
<accession>A0ACC3TEM1</accession>
<reference evidence="2" key="1">
    <citation type="journal article" date="2024" name="Front. Bioeng. Biotechnol.">
        <title>Genome-scale model development and genomic sequencing of the oleaginous clade Lipomyces.</title>
        <authorList>
            <person name="Czajka J.J."/>
            <person name="Han Y."/>
            <person name="Kim J."/>
            <person name="Mondo S.J."/>
            <person name="Hofstad B.A."/>
            <person name="Robles A."/>
            <person name="Haridas S."/>
            <person name="Riley R."/>
            <person name="LaButti K."/>
            <person name="Pangilinan J."/>
            <person name="Andreopoulos W."/>
            <person name="Lipzen A."/>
            <person name="Yan J."/>
            <person name="Wang M."/>
            <person name="Ng V."/>
            <person name="Grigoriev I.V."/>
            <person name="Spatafora J.W."/>
            <person name="Magnuson J.K."/>
            <person name="Baker S.E."/>
            <person name="Pomraning K.R."/>
        </authorList>
    </citation>
    <scope>NUCLEOTIDE SEQUENCE [LARGE SCALE GENOMIC DNA]</scope>
    <source>
        <strain evidence="2">CBS 10300</strain>
    </source>
</reference>
<name>A0ACC3TEM1_9ASCO</name>
<evidence type="ECO:0000313" key="1">
    <source>
        <dbReference type="EMBL" id="KAK9319420.1"/>
    </source>
</evidence>
<comment type="caution">
    <text evidence="1">The sequence shown here is derived from an EMBL/GenBank/DDBJ whole genome shotgun (WGS) entry which is preliminary data.</text>
</comment>
<dbReference type="Proteomes" id="UP001489719">
    <property type="component" value="Unassembled WGS sequence"/>
</dbReference>
<dbReference type="EMBL" id="MU970189">
    <property type="protein sequence ID" value="KAK9319420.1"/>
    <property type="molecule type" value="Genomic_DNA"/>
</dbReference>
<evidence type="ECO:0000313" key="2">
    <source>
        <dbReference type="Proteomes" id="UP001489719"/>
    </source>
</evidence>